<name>A0A318K3J2_9NOCA</name>
<dbReference type="EMBL" id="QJKF01000003">
    <property type="protein sequence ID" value="PXX66634.1"/>
    <property type="molecule type" value="Genomic_DNA"/>
</dbReference>
<reference evidence="1 2" key="1">
    <citation type="submission" date="2018-05" db="EMBL/GenBank/DDBJ databases">
        <title>Genomic Encyclopedia of Type Strains, Phase IV (KMG-IV): sequencing the most valuable type-strain genomes for metagenomic binning, comparative biology and taxonomic classification.</title>
        <authorList>
            <person name="Goeker M."/>
        </authorList>
    </citation>
    <scope>NUCLEOTIDE SEQUENCE [LARGE SCALE GENOMIC DNA]</scope>
    <source>
        <strain evidence="1 2">DSM 44704</strain>
    </source>
</reference>
<comment type="caution">
    <text evidence="1">The sequence shown here is derived from an EMBL/GenBank/DDBJ whole genome shotgun (WGS) entry which is preliminary data.</text>
</comment>
<dbReference type="RefSeq" id="WP_146251078.1">
    <property type="nucleotide sequence ID" value="NZ_QJKF01000003.1"/>
</dbReference>
<sequence>MTDNNQLRVKGDVTFTLAQMLERAADISNSKGYHYLGVEHVALAMLENRRWYGTEAWDRPLTIDEWQKEIVDGLPPLPAIDARSNKSVTVEYVPSEPPSAAITPCPFVQEFEFQIFTTEAEVADLAAVVDGFVRTRAESVNGLSWQTRHCASATPKPWLERRWRAAHTDIDPGERRNLSIYVGLHLVDSVKRDELFNDLCAMLPVSDATWTAGMTTPESDEQARAFDLRAKYPELAHLERQ</sequence>
<evidence type="ECO:0008006" key="3">
    <source>
        <dbReference type="Google" id="ProtNLM"/>
    </source>
</evidence>
<evidence type="ECO:0000313" key="2">
    <source>
        <dbReference type="Proteomes" id="UP000247569"/>
    </source>
</evidence>
<gene>
    <name evidence="1" type="ORF">DFR70_103383</name>
</gene>
<dbReference type="AlphaFoldDB" id="A0A318K3J2"/>
<dbReference type="OrthoDB" id="3628183at2"/>
<accession>A0A318K3J2</accession>
<dbReference type="Proteomes" id="UP000247569">
    <property type="component" value="Unassembled WGS sequence"/>
</dbReference>
<keyword evidence="2" id="KW-1185">Reference proteome</keyword>
<proteinExistence type="predicted"/>
<protein>
    <recommendedName>
        <fullName evidence="3">ClpA/ClpB-like protein</fullName>
    </recommendedName>
</protein>
<evidence type="ECO:0000313" key="1">
    <source>
        <dbReference type="EMBL" id="PXX66634.1"/>
    </source>
</evidence>
<organism evidence="1 2">
    <name type="scientific">Nocardia tenerifensis</name>
    <dbReference type="NCBI Taxonomy" id="228006"/>
    <lineage>
        <taxon>Bacteria</taxon>
        <taxon>Bacillati</taxon>
        <taxon>Actinomycetota</taxon>
        <taxon>Actinomycetes</taxon>
        <taxon>Mycobacteriales</taxon>
        <taxon>Nocardiaceae</taxon>
        <taxon>Nocardia</taxon>
    </lineage>
</organism>